<dbReference type="GO" id="GO:0005737">
    <property type="term" value="C:cytoplasm"/>
    <property type="evidence" value="ECO:0007669"/>
    <property type="project" value="UniProtKB-SubCell"/>
</dbReference>
<evidence type="ECO:0000256" key="8">
    <source>
        <dbReference type="ARBA" id="ARBA00023002"/>
    </source>
</evidence>
<feature type="binding site" evidence="12">
    <location>
        <position position="314"/>
    </location>
    <ligand>
        <name>substrate</name>
    </ligand>
</feature>
<comment type="subcellular location">
    <subcellularLocation>
        <location evidence="1">Cytoplasm</location>
    </subcellularLocation>
</comment>
<dbReference type="UniPathway" id="UPA00111">
    <property type="reaction ID" value="UER00527"/>
</dbReference>
<keyword evidence="6" id="KW-0963">Cytoplasm</keyword>
<feature type="binding site" evidence="13">
    <location>
        <position position="406"/>
    </location>
    <ligand>
        <name>Fe cation</name>
        <dbReference type="ChEBI" id="CHEBI:24875"/>
        <label>1</label>
    </ligand>
</feature>
<reference evidence="14" key="1">
    <citation type="journal article" date="2013" name="Genome Biol. Evol.">
        <title>Punctuated emergences of genetic and phenotypic innovations in eumetazoan, bilaterian, euteleostome, and hominidae ancestors.</title>
        <authorList>
            <person name="Wenger Y."/>
            <person name="Galliot B."/>
        </authorList>
    </citation>
    <scope>NUCLEOTIDE SEQUENCE</scope>
    <source>
        <tissue evidence="14">Whole animals</tissue>
    </source>
</reference>
<comment type="catalytic activity">
    <reaction evidence="11">
        <text>myo-inositol + O2 = D-glucuronate + H2O + H(+)</text>
        <dbReference type="Rhea" id="RHEA:23696"/>
        <dbReference type="ChEBI" id="CHEBI:15377"/>
        <dbReference type="ChEBI" id="CHEBI:15378"/>
        <dbReference type="ChEBI" id="CHEBI:15379"/>
        <dbReference type="ChEBI" id="CHEBI:17268"/>
        <dbReference type="ChEBI" id="CHEBI:58720"/>
        <dbReference type="EC" id="1.13.99.1"/>
    </reaction>
</comment>
<dbReference type="EMBL" id="HAAD01000516">
    <property type="protein sequence ID" value="CDG66748.1"/>
    <property type="molecule type" value="mRNA"/>
</dbReference>
<keyword evidence="9 13" id="KW-0408">Iron</keyword>
<dbReference type="OrthoDB" id="5151075at2759"/>
<evidence type="ECO:0000256" key="10">
    <source>
        <dbReference type="ARBA" id="ARBA00029668"/>
    </source>
</evidence>
<keyword evidence="8" id="KW-0560">Oxidoreductase</keyword>
<keyword evidence="7 13" id="KW-0479">Metal-binding</keyword>
<organism evidence="14">
    <name type="scientific">Hydra vulgaris</name>
    <name type="common">Hydra</name>
    <name type="synonym">Hydra attenuata</name>
    <dbReference type="NCBI Taxonomy" id="6087"/>
    <lineage>
        <taxon>Eukaryota</taxon>
        <taxon>Metazoa</taxon>
        <taxon>Cnidaria</taxon>
        <taxon>Hydrozoa</taxon>
        <taxon>Hydroidolina</taxon>
        <taxon>Anthoathecata</taxon>
        <taxon>Aplanulata</taxon>
        <taxon>Hydridae</taxon>
        <taxon>Hydra</taxon>
    </lineage>
</organism>
<feature type="binding site" evidence="13">
    <location>
        <position position="439"/>
    </location>
    <ligand>
        <name>Fe cation</name>
        <dbReference type="ChEBI" id="CHEBI:24875"/>
        <label>1</label>
    </ligand>
</feature>
<feature type="binding site" evidence="13">
    <location>
        <position position="380"/>
    </location>
    <ligand>
        <name>Fe cation</name>
        <dbReference type="ChEBI" id="CHEBI:24875"/>
        <label>1</label>
    </ligand>
</feature>
<comment type="cofactor">
    <cofactor evidence="13">
        <name>Fe cation</name>
        <dbReference type="ChEBI" id="CHEBI:24875"/>
    </cofactor>
    <text evidence="13">Binds 2 iron ions per subunit.</text>
</comment>
<feature type="binding site" evidence="12">
    <location>
        <begin position="406"/>
        <end position="407"/>
    </location>
    <ligand>
        <name>substrate</name>
    </ligand>
</feature>
<proteinExistence type="evidence at transcript level"/>
<feature type="binding site" evidence="13">
    <location>
        <position position="285"/>
    </location>
    <ligand>
        <name>Fe cation</name>
        <dbReference type="ChEBI" id="CHEBI:24875"/>
        <label>1</label>
    </ligand>
</feature>
<feature type="binding site" evidence="13">
    <location>
        <position position="311"/>
    </location>
    <ligand>
        <name>Fe cation</name>
        <dbReference type="ChEBI" id="CHEBI:24875"/>
        <label>1</label>
    </ligand>
</feature>
<evidence type="ECO:0000256" key="4">
    <source>
        <dbReference type="ARBA" id="ARBA00011919"/>
    </source>
</evidence>
<dbReference type="GO" id="GO:0019310">
    <property type="term" value="P:inositol catabolic process"/>
    <property type="evidence" value="ECO:0007669"/>
    <property type="project" value="InterPro"/>
</dbReference>
<dbReference type="GO" id="GO:0050113">
    <property type="term" value="F:inositol oxygenase activity"/>
    <property type="evidence" value="ECO:0007669"/>
    <property type="project" value="UniProtKB-EC"/>
</dbReference>
<dbReference type="InterPro" id="IPR007828">
    <property type="entry name" value="Inositol_oxygenase"/>
</dbReference>
<feature type="binding site" evidence="12">
    <location>
        <begin position="272"/>
        <end position="274"/>
    </location>
    <ligand>
        <name>substrate</name>
    </ligand>
</feature>
<evidence type="ECO:0000313" key="14">
    <source>
        <dbReference type="EMBL" id="CDG66748.1"/>
    </source>
</evidence>
<evidence type="ECO:0000256" key="2">
    <source>
        <dbReference type="ARBA" id="ARBA00005167"/>
    </source>
</evidence>
<evidence type="ECO:0000256" key="13">
    <source>
        <dbReference type="PIRSR" id="PIRSR607828-2"/>
    </source>
</evidence>
<evidence type="ECO:0000256" key="11">
    <source>
        <dbReference type="ARBA" id="ARBA00048271"/>
    </source>
</evidence>
<dbReference type="PANTHER" id="PTHR12588:SF0">
    <property type="entry name" value="INOSITOL OXYGENASE"/>
    <property type="match status" value="1"/>
</dbReference>
<evidence type="ECO:0000256" key="9">
    <source>
        <dbReference type="ARBA" id="ARBA00023004"/>
    </source>
</evidence>
<comment type="pathway">
    <text evidence="2">Polyol metabolism; myo-inositol degradation into D-glucuronate; D-glucuronate from myo-inositol: step 1/1.</text>
</comment>
<dbReference type="Pfam" id="PF05153">
    <property type="entry name" value="MIOX"/>
    <property type="match status" value="1"/>
</dbReference>
<comment type="similarity">
    <text evidence="3">Belongs to the myo-inositol oxygenase family.</text>
</comment>
<sequence>MPRKSLTTHLGTRKYGTISNYSNATLQDALAKIKLENMSIGEASKIFKLIKSTLNVGKENLEHNLQAEFKATGIYPFDPEHVLSKLPSFTNIDIHLNIGESFRKYVDEIHTSNLNYEASKKFKLPITAGKSVTGKNQPLSIVDVNQVIKDNEQVVSQNDAVSSLEQINNHSILVFHDYMIKELKEETAIIDDPSLTHRPELKYKGLINENSQKKFRNYEDNLQTLNVMNTYQQMHANQTVAFGIEKRKKWLKFDHAEMTILEAVTLLDNLVDSSDPDIDLPNSMHAFQTAEKIREVHPDKDWFQLTGLIHDLGKVMALWGEPQWCVVGDTFPVGCQFQPTCVFYKYFEENPDWNHPEYSTPNGIYKENCGLDQVMMSWGHDEYLYQVLKHNKATLPEEALNMIRYHSFYPYHASDSYKNLCNEKDVLMLPWIQEFNLFDLYTKSDKLLDPKALQPYYQSLVDKYIPGFLKW</sequence>
<dbReference type="EC" id="1.13.99.1" evidence="4"/>
<accession>T2M3A3</accession>
<evidence type="ECO:0000256" key="5">
    <source>
        <dbReference type="ARBA" id="ARBA00019269"/>
    </source>
</evidence>
<protein>
    <recommendedName>
        <fullName evidence="5">Inositol oxygenase</fullName>
        <ecNumber evidence="4">1.13.99.1</ecNumber>
    </recommendedName>
    <alternativeName>
        <fullName evidence="10">Myo-inositol oxygenase</fullName>
    </alternativeName>
</protein>
<dbReference type="AlphaFoldDB" id="T2M3A3"/>
<dbReference type="SUPFAM" id="SSF109604">
    <property type="entry name" value="HD-domain/PDEase-like"/>
    <property type="match status" value="1"/>
</dbReference>
<feature type="binding site" evidence="12">
    <location>
        <begin position="328"/>
        <end position="329"/>
    </location>
    <ligand>
        <name>substrate</name>
    </ligand>
</feature>
<evidence type="ECO:0000256" key="6">
    <source>
        <dbReference type="ARBA" id="ARBA00022490"/>
    </source>
</evidence>
<dbReference type="GO" id="GO:0005506">
    <property type="term" value="F:iron ion binding"/>
    <property type="evidence" value="ECO:0007669"/>
    <property type="project" value="InterPro"/>
</dbReference>
<evidence type="ECO:0000256" key="1">
    <source>
        <dbReference type="ARBA" id="ARBA00004496"/>
    </source>
</evidence>
<gene>
    <name evidence="14" type="primary">MIOX</name>
</gene>
<feature type="binding site" evidence="12">
    <location>
        <position position="216"/>
    </location>
    <ligand>
        <name>substrate</name>
    </ligand>
</feature>
<evidence type="ECO:0000256" key="7">
    <source>
        <dbReference type="ARBA" id="ARBA00022723"/>
    </source>
</evidence>
<name>T2M3A3_HYDVU</name>
<dbReference type="PANTHER" id="PTHR12588">
    <property type="entry name" value="MYOINOSITOL OXYGENASE"/>
    <property type="match status" value="1"/>
</dbReference>
<evidence type="ECO:0000256" key="3">
    <source>
        <dbReference type="ARBA" id="ARBA00005286"/>
    </source>
</evidence>
<feature type="non-terminal residue" evidence="14">
    <location>
        <position position="1"/>
    </location>
</feature>
<feature type="binding site" evidence="13">
    <location>
        <position position="310"/>
    </location>
    <ligand>
        <name>Fe cation</name>
        <dbReference type="ChEBI" id="CHEBI:24875"/>
        <label>1</label>
    </ligand>
</feature>
<evidence type="ECO:0000256" key="12">
    <source>
        <dbReference type="PIRSR" id="PIRSR607828-1"/>
    </source>
</evidence>